<dbReference type="GO" id="GO:0000287">
    <property type="term" value="F:magnesium ion binding"/>
    <property type="evidence" value="ECO:0007669"/>
    <property type="project" value="TreeGrafter"/>
</dbReference>
<keyword evidence="2" id="KW-1185">Reference proteome</keyword>
<dbReference type="PANTHER" id="PTHR10000">
    <property type="entry name" value="PHOSPHOSERINE PHOSPHATASE"/>
    <property type="match status" value="1"/>
</dbReference>
<keyword evidence="1" id="KW-0378">Hydrolase</keyword>
<dbReference type="Proteomes" id="UP000289257">
    <property type="component" value="Unassembled WGS sequence"/>
</dbReference>
<reference evidence="1" key="1">
    <citation type="submission" date="2019-01" db="EMBL/GenBank/DDBJ databases">
        <title>Genomic signatures and co-occurrence patterns of the ultra-small Saccharimodia (Patescibacteria phylum) suggest a symbiotic lifestyle.</title>
        <authorList>
            <person name="Lemos L."/>
            <person name="Medeiros J."/>
            <person name="Andreote F."/>
            <person name="Fernandes G."/>
            <person name="Varani A."/>
            <person name="Oliveira G."/>
            <person name="Pylro V."/>
        </authorList>
    </citation>
    <scope>NUCLEOTIDE SEQUENCE [LARGE SCALE GENOMIC DNA]</scope>
    <source>
        <strain evidence="1">AMD02</strain>
    </source>
</reference>
<dbReference type="GO" id="GO:0009298">
    <property type="term" value="P:GDP-mannose biosynthetic process"/>
    <property type="evidence" value="ECO:0007669"/>
    <property type="project" value="UniProtKB-UniPathway"/>
</dbReference>
<dbReference type="GO" id="GO:0005829">
    <property type="term" value="C:cytosol"/>
    <property type="evidence" value="ECO:0007669"/>
    <property type="project" value="TreeGrafter"/>
</dbReference>
<sequence length="256" mass="28584">MKKVLAFDLDGTLAPSKSSLPPQVGKLLDQLLDYFDICVISGGKFGQFETQLLKGLKSDATKLSKLHLMPTCGTQYYKFNGSNWDQIYAENFTDDEKSKIIAALNEGIDMLGYRESKVYGEIIEDRGSQITFSALGQDIVTELGDEGIRLKEEWDPDSVKKNSIRDYVAKLIPEFEVRVGGGTSIDITKPGIDKAYGMQKLIDMLSITKEDILFFGDRLAEGGNDYPVKEFGIDTLEVSGWEHTSHRLETVYDAIK</sequence>
<dbReference type="PANTHER" id="PTHR10000:SF8">
    <property type="entry name" value="HAD SUPERFAMILY HYDROLASE-LIKE, TYPE 3"/>
    <property type="match status" value="1"/>
</dbReference>
<protein>
    <submittedName>
        <fullName evidence="1">HAD-IIB family hydrolase</fullName>
    </submittedName>
</protein>
<dbReference type="InterPro" id="IPR006379">
    <property type="entry name" value="HAD-SF_hydro_IIB"/>
</dbReference>
<dbReference type="Pfam" id="PF08282">
    <property type="entry name" value="Hydrolase_3"/>
    <property type="match status" value="1"/>
</dbReference>
<gene>
    <name evidence="1" type="ORF">EOT05_01085</name>
</gene>
<dbReference type="InterPro" id="IPR036412">
    <property type="entry name" value="HAD-like_sf"/>
</dbReference>
<dbReference type="InterPro" id="IPR023214">
    <property type="entry name" value="HAD_sf"/>
</dbReference>
<dbReference type="AlphaFoldDB" id="A0A4Q0AGY1"/>
<dbReference type="Gene3D" id="3.30.1240.20">
    <property type="match status" value="1"/>
</dbReference>
<dbReference type="NCBIfam" id="TIGR01484">
    <property type="entry name" value="HAD-SF-IIB"/>
    <property type="match status" value="1"/>
</dbReference>
<proteinExistence type="predicted"/>
<dbReference type="Gene3D" id="3.40.50.1000">
    <property type="entry name" value="HAD superfamily/HAD-like"/>
    <property type="match status" value="1"/>
</dbReference>
<evidence type="ECO:0000313" key="2">
    <source>
        <dbReference type="Proteomes" id="UP000289257"/>
    </source>
</evidence>
<dbReference type="SUPFAM" id="SSF56784">
    <property type="entry name" value="HAD-like"/>
    <property type="match status" value="1"/>
</dbReference>
<evidence type="ECO:0000313" key="1">
    <source>
        <dbReference type="EMBL" id="RWZ78343.1"/>
    </source>
</evidence>
<comment type="caution">
    <text evidence="1">The sequence shown here is derived from an EMBL/GenBank/DDBJ whole genome shotgun (WGS) entry which is preliminary data.</text>
</comment>
<name>A0A4Q0AGY1_9BACT</name>
<organism evidence="1 2">
    <name type="scientific">Candidatus Microsaccharimonas sossegonensis</name>
    <dbReference type="NCBI Taxonomy" id="2506948"/>
    <lineage>
        <taxon>Bacteria</taxon>
        <taxon>Candidatus Saccharimonadota</taxon>
        <taxon>Candidatus Saccharimonadia</taxon>
        <taxon>Candidatus Saccharimonadales</taxon>
        <taxon>Candidatus Saccharimonadaceae</taxon>
        <taxon>Candidatus Microsaccharimonas</taxon>
    </lineage>
</organism>
<dbReference type="InterPro" id="IPR043169">
    <property type="entry name" value="PMM_cap"/>
</dbReference>
<dbReference type="UniPathway" id="UPA00126">
    <property type="reaction ID" value="UER00424"/>
</dbReference>
<accession>A0A4Q0AGY1</accession>
<dbReference type="EMBL" id="SCKX01000001">
    <property type="protein sequence ID" value="RWZ78343.1"/>
    <property type="molecule type" value="Genomic_DNA"/>
</dbReference>
<dbReference type="GO" id="GO:0016791">
    <property type="term" value="F:phosphatase activity"/>
    <property type="evidence" value="ECO:0007669"/>
    <property type="project" value="TreeGrafter"/>
</dbReference>